<keyword evidence="4" id="KW-1185">Reference proteome</keyword>
<gene>
    <name evidence="3" type="ORF">B0O95_11812</name>
</gene>
<evidence type="ECO:0000259" key="1">
    <source>
        <dbReference type="Pfam" id="PF05838"/>
    </source>
</evidence>
<name>A0A2P5K734_9BURK</name>
<organism evidence="3 4">
    <name type="scientific">Mycetohabitans endofungorum</name>
    <dbReference type="NCBI Taxonomy" id="417203"/>
    <lineage>
        <taxon>Bacteria</taxon>
        <taxon>Pseudomonadati</taxon>
        <taxon>Pseudomonadota</taxon>
        <taxon>Betaproteobacteria</taxon>
        <taxon>Burkholderiales</taxon>
        <taxon>Burkholderiaceae</taxon>
        <taxon>Mycetohabitans</taxon>
    </lineage>
</organism>
<dbReference type="InterPro" id="IPR018537">
    <property type="entry name" value="Peptidoglycan-bd_3"/>
</dbReference>
<dbReference type="AlphaFoldDB" id="A0A2P5K734"/>
<dbReference type="CDD" id="cd13926">
    <property type="entry name" value="N-acetylmuramidase_GH108"/>
    <property type="match status" value="1"/>
</dbReference>
<evidence type="ECO:0000259" key="2">
    <source>
        <dbReference type="Pfam" id="PF09374"/>
    </source>
</evidence>
<dbReference type="InterPro" id="IPR023346">
    <property type="entry name" value="Lysozyme-like_dom_sf"/>
</dbReference>
<dbReference type="EMBL" id="PRDW01000018">
    <property type="protein sequence ID" value="PPB81896.1"/>
    <property type="molecule type" value="Genomic_DNA"/>
</dbReference>
<comment type="caution">
    <text evidence="3">The sequence shown here is derived from an EMBL/GenBank/DDBJ whole genome shotgun (WGS) entry which is preliminary data.</text>
</comment>
<dbReference type="Proteomes" id="UP000243096">
    <property type="component" value="Unassembled WGS sequence"/>
</dbReference>
<proteinExistence type="predicted"/>
<dbReference type="InterPro" id="IPR008565">
    <property type="entry name" value="TtsA-like_GH18_dom"/>
</dbReference>
<dbReference type="SUPFAM" id="SSF53955">
    <property type="entry name" value="Lysozyme-like"/>
    <property type="match status" value="1"/>
</dbReference>
<feature type="domain" description="Peptidoglycan binding" evidence="2">
    <location>
        <begin position="98"/>
        <end position="157"/>
    </location>
</feature>
<sequence length="167" mass="18382">MFLLWTSMSTFDDAFDLLIGNEGAYPNCLQDPGGEAMWGINQRVAFAWGYTGPIQDLPRETAKHIAKALYWDPLHCDGYDARVALQILDANYNGGPVVVWMQQASGALADGKLGPKTIAAMQAVDPELFIMRFVAARLTYLTALQTWPSFGRGWARRIATNLRVAGA</sequence>
<dbReference type="Pfam" id="PF09374">
    <property type="entry name" value="PG_binding_3"/>
    <property type="match status" value="1"/>
</dbReference>
<reference evidence="3 4" key="1">
    <citation type="submission" date="2018-01" db="EMBL/GenBank/DDBJ databases">
        <title>Genomic Encyclopedia of Type Strains, Phase III (KMG-III): the genomes of soil and plant-associated and newly described type strains.</title>
        <authorList>
            <person name="Whitman W."/>
        </authorList>
    </citation>
    <scope>NUCLEOTIDE SEQUENCE [LARGE SCALE GENOMIC DNA]</scope>
    <source>
        <strain evidence="3 4">HKI456</strain>
    </source>
</reference>
<accession>A0A2P5K734</accession>
<dbReference type="Gene3D" id="1.20.141.10">
    <property type="entry name" value="Chitosanase, subunit A, domain 1"/>
    <property type="match status" value="1"/>
</dbReference>
<protein>
    <submittedName>
        <fullName evidence="3">Putative peptidoglycan binding protein</fullName>
    </submittedName>
</protein>
<feature type="domain" description="TtsA-like Glycoside hydrolase family 108" evidence="1">
    <location>
        <begin position="16"/>
        <end position="95"/>
    </location>
</feature>
<evidence type="ECO:0000313" key="3">
    <source>
        <dbReference type="EMBL" id="PPB81896.1"/>
    </source>
</evidence>
<dbReference type="Pfam" id="PF05838">
    <property type="entry name" value="Glyco_hydro_108"/>
    <property type="match status" value="1"/>
</dbReference>
<evidence type="ECO:0000313" key="4">
    <source>
        <dbReference type="Proteomes" id="UP000243096"/>
    </source>
</evidence>